<feature type="transmembrane region" description="Helical" evidence="2">
    <location>
        <begin position="12"/>
        <end position="29"/>
    </location>
</feature>
<dbReference type="EnsemblMetazoa" id="HelroT184044">
    <property type="protein sequence ID" value="HelroP184044"/>
    <property type="gene ID" value="HelroG184044"/>
</dbReference>
<organism evidence="4 5">
    <name type="scientific">Helobdella robusta</name>
    <name type="common">Californian leech</name>
    <dbReference type="NCBI Taxonomy" id="6412"/>
    <lineage>
        <taxon>Eukaryota</taxon>
        <taxon>Metazoa</taxon>
        <taxon>Spiralia</taxon>
        <taxon>Lophotrochozoa</taxon>
        <taxon>Annelida</taxon>
        <taxon>Clitellata</taxon>
        <taxon>Hirudinea</taxon>
        <taxon>Rhynchobdellida</taxon>
        <taxon>Glossiphoniidae</taxon>
        <taxon>Helobdella</taxon>
    </lineage>
</organism>
<reference evidence="5" key="1">
    <citation type="submission" date="2012-12" db="EMBL/GenBank/DDBJ databases">
        <authorList>
            <person name="Hellsten U."/>
            <person name="Grimwood J."/>
            <person name="Chapman J.A."/>
            <person name="Shapiro H."/>
            <person name="Aerts A."/>
            <person name="Otillar R.P."/>
            <person name="Terry A.Y."/>
            <person name="Boore J.L."/>
            <person name="Simakov O."/>
            <person name="Marletaz F."/>
            <person name="Cho S.-J."/>
            <person name="Edsinger-Gonzales E."/>
            <person name="Havlak P."/>
            <person name="Kuo D.-H."/>
            <person name="Larsson T."/>
            <person name="Lv J."/>
            <person name="Arendt D."/>
            <person name="Savage R."/>
            <person name="Osoegawa K."/>
            <person name="de Jong P."/>
            <person name="Lindberg D.R."/>
            <person name="Seaver E.C."/>
            <person name="Weisblat D.A."/>
            <person name="Putnam N.H."/>
            <person name="Grigoriev I.V."/>
            <person name="Rokhsar D.S."/>
        </authorList>
    </citation>
    <scope>NUCLEOTIDE SEQUENCE</scope>
</reference>
<evidence type="ECO:0000313" key="5">
    <source>
        <dbReference type="Proteomes" id="UP000015101"/>
    </source>
</evidence>
<dbReference type="CTD" id="20209320"/>
<dbReference type="HOGENOM" id="CLU_2280394_0_0_1"/>
<reference evidence="4" key="3">
    <citation type="submission" date="2015-06" db="UniProtKB">
        <authorList>
            <consortium name="EnsemblMetazoa"/>
        </authorList>
    </citation>
    <scope>IDENTIFICATION</scope>
</reference>
<dbReference type="InParanoid" id="T1FKH1"/>
<feature type="compositionally biased region" description="Basic residues" evidence="1">
    <location>
        <begin position="93"/>
        <end position="102"/>
    </location>
</feature>
<dbReference type="Proteomes" id="UP000015101">
    <property type="component" value="Unassembled WGS sequence"/>
</dbReference>
<keyword evidence="2" id="KW-0812">Transmembrane</keyword>
<sequence length="102" mass="12506">MLVMNSCDRNMHFYLHIIALFLLIILHVHERRPIGEHLSTPTHKMADGEEAKRKLLEGSNDIFLCYQQKERKREKKKREWSRISRERENEKLNRKKSRHWLK</sequence>
<keyword evidence="2" id="KW-1133">Transmembrane helix</keyword>
<evidence type="ECO:0000256" key="1">
    <source>
        <dbReference type="SAM" id="MobiDB-lite"/>
    </source>
</evidence>
<feature type="compositionally biased region" description="Basic and acidic residues" evidence="1">
    <location>
        <begin position="80"/>
        <end position="92"/>
    </location>
</feature>
<gene>
    <name evidence="4" type="primary">20209320</name>
    <name evidence="3" type="ORF">HELRODRAFT_184044</name>
</gene>
<reference evidence="3 5" key="2">
    <citation type="journal article" date="2013" name="Nature">
        <title>Insights into bilaterian evolution from three spiralian genomes.</title>
        <authorList>
            <person name="Simakov O."/>
            <person name="Marletaz F."/>
            <person name="Cho S.J."/>
            <person name="Edsinger-Gonzales E."/>
            <person name="Havlak P."/>
            <person name="Hellsten U."/>
            <person name="Kuo D.H."/>
            <person name="Larsson T."/>
            <person name="Lv J."/>
            <person name="Arendt D."/>
            <person name="Savage R."/>
            <person name="Osoegawa K."/>
            <person name="de Jong P."/>
            <person name="Grimwood J."/>
            <person name="Chapman J.A."/>
            <person name="Shapiro H."/>
            <person name="Aerts A."/>
            <person name="Otillar R.P."/>
            <person name="Terry A.Y."/>
            <person name="Boore J.L."/>
            <person name="Grigoriev I.V."/>
            <person name="Lindberg D.R."/>
            <person name="Seaver E.C."/>
            <person name="Weisblat D.A."/>
            <person name="Putnam N.H."/>
            <person name="Rokhsar D.S."/>
        </authorList>
    </citation>
    <scope>NUCLEOTIDE SEQUENCE</scope>
</reference>
<dbReference type="AlphaFoldDB" id="T1FKH1"/>
<dbReference type="EMBL" id="AMQM01009162">
    <property type="status" value="NOT_ANNOTATED_CDS"/>
    <property type="molecule type" value="Genomic_DNA"/>
</dbReference>
<evidence type="ECO:0000313" key="4">
    <source>
        <dbReference type="EnsemblMetazoa" id="HelroP184044"/>
    </source>
</evidence>
<dbReference type="RefSeq" id="XP_009013219.1">
    <property type="nucleotide sequence ID" value="XM_009014971.1"/>
</dbReference>
<proteinExistence type="predicted"/>
<evidence type="ECO:0000256" key="2">
    <source>
        <dbReference type="SAM" id="Phobius"/>
    </source>
</evidence>
<dbReference type="GeneID" id="20209320"/>
<dbReference type="EMBL" id="KB096069">
    <property type="protein sequence ID" value="ESO08695.1"/>
    <property type="molecule type" value="Genomic_DNA"/>
</dbReference>
<keyword evidence="2" id="KW-0472">Membrane</keyword>
<protein>
    <submittedName>
        <fullName evidence="3 4">Uncharacterized protein</fullName>
    </submittedName>
</protein>
<accession>T1FKH1</accession>
<evidence type="ECO:0000313" key="3">
    <source>
        <dbReference type="EMBL" id="ESO08695.1"/>
    </source>
</evidence>
<keyword evidence="5" id="KW-1185">Reference proteome</keyword>
<feature type="region of interest" description="Disordered" evidence="1">
    <location>
        <begin position="71"/>
        <end position="102"/>
    </location>
</feature>
<dbReference type="KEGG" id="hro:HELRODRAFT_184044"/>
<name>T1FKH1_HELRO</name>